<dbReference type="NCBIfam" id="NF009314">
    <property type="entry name" value="PRK12674.1-2"/>
    <property type="match status" value="1"/>
</dbReference>
<evidence type="ECO:0000313" key="4">
    <source>
        <dbReference type="EMBL" id="NIH53713.1"/>
    </source>
</evidence>
<dbReference type="Pfam" id="PF03334">
    <property type="entry name" value="PhaG_MnhG_YufB"/>
    <property type="match status" value="1"/>
</dbReference>
<protein>
    <submittedName>
        <fullName evidence="4">Multicomponent Na+:H+ antiporter subunit G</fullName>
    </submittedName>
</protein>
<comment type="caution">
    <text evidence="4">The sequence shown here is derived from an EMBL/GenBank/DDBJ whole genome shotgun (WGS) entry which is preliminary data.</text>
</comment>
<keyword evidence="5" id="KW-1185">Reference proteome</keyword>
<dbReference type="RefSeq" id="WP_167149550.1">
    <property type="nucleotide sequence ID" value="NZ_JAAMOX010000001.1"/>
</dbReference>
<dbReference type="GO" id="GO:0015385">
    <property type="term" value="F:sodium:proton antiporter activity"/>
    <property type="evidence" value="ECO:0007669"/>
    <property type="project" value="TreeGrafter"/>
</dbReference>
<keyword evidence="3" id="KW-1133">Transmembrane helix</keyword>
<reference evidence="4 5" key="1">
    <citation type="submission" date="2020-02" db="EMBL/GenBank/DDBJ databases">
        <title>Sequencing the genomes of 1000 actinobacteria strains.</title>
        <authorList>
            <person name="Klenk H.-P."/>
        </authorList>
    </citation>
    <scope>NUCLEOTIDE SEQUENCE [LARGE SCALE GENOMIC DNA]</scope>
    <source>
        <strain evidence="4 5">DSM 27960</strain>
    </source>
</reference>
<sequence length="130" mass="14006">MWESIRDVLSVILLIFGSFLSVAAGIGILRFPDVLSRLHAGTKPQILGLTSIMFAVVLQNMSWPTASGVAVVLVIQYLTQPISAHLVGRSGYRSDYVDKSTLIADELAPEVAAHDTDDPEQDNDKVLGNG</sequence>
<evidence type="ECO:0000313" key="5">
    <source>
        <dbReference type="Proteomes" id="UP000541033"/>
    </source>
</evidence>
<dbReference type="PANTHER" id="PTHR34703:SF1">
    <property type="entry name" value="ANTIPORTER SUBUNIT MNHG2-RELATED"/>
    <property type="match status" value="1"/>
</dbReference>
<evidence type="ECO:0000256" key="1">
    <source>
        <dbReference type="ARBA" id="ARBA00008404"/>
    </source>
</evidence>
<comment type="similarity">
    <text evidence="1">Belongs to the CPA3 antiporters (TC 2.A.63) subunit G family.</text>
</comment>
<dbReference type="AlphaFoldDB" id="A0A7X5R174"/>
<feature type="transmembrane region" description="Helical" evidence="3">
    <location>
        <begin position="52"/>
        <end position="75"/>
    </location>
</feature>
<dbReference type="PANTHER" id="PTHR34703">
    <property type="entry name" value="ANTIPORTER SUBUNIT MNHG2-RELATED"/>
    <property type="match status" value="1"/>
</dbReference>
<keyword evidence="3" id="KW-0472">Membrane</keyword>
<organism evidence="4 5">
    <name type="scientific">Lysinibacter cavernae</name>
    <dbReference type="NCBI Taxonomy" id="1640652"/>
    <lineage>
        <taxon>Bacteria</taxon>
        <taxon>Bacillati</taxon>
        <taxon>Actinomycetota</taxon>
        <taxon>Actinomycetes</taxon>
        <taxon>Micrococcales</taxon>
        <taxon>Microbacteriaceae</taxon>
        <taxon>Lysinibacter</taxon>
    </lineage>
</organism>
<accession>A0A7X5R174</accession>
<dbReference type="InterPro" id="IPR005133">
    <property type="entry name" value="PhaG_MnhG_YufB"/>
</dbReference>
<dbReference type="Proteomes" id="UP000541033">
    <property type="component" value="Unassembled WGS sequence"/>
</dbReference>
<dbReference type="EMBL" id="JAAMOX010000001">
    <property type="protein sequence ID" value="NIH53713.1"/>
    <property type="molecule type" value="Genomic_DNA"/>
</dbReference>
<gene>
    <name evidence="4" type="ORF">FHX76_001581</name>
</gene>
<dbReference type="NCBIfam" id="TIGR01300">
    <property type="entry name" value="CPA3_mnhG_phaG"/>
    <property type="match status" value="1"/>
</dbReference>
<evidence type="ECO:0000256" key="3">
    <source>
        <dbReference type="SAM" id="Phobius"/>
    </source>
</evidence>
<keyword evidence="3" id="KW-0812">Transmembrane</keyword>
<feature type="region of interest" description="Disordered" evidence="2">
    <location>
        <begin position="108"/>
        <end position="130"/>
    </location>
</feature>
<evidence type="ECO:0000256" key="2">
    <source>
        <dbReference type="SAM" id="MobiDB-lite"/>
    </source>
</evidence>
<feature type="transmembrane region" description="Helical" evidence="3">
    <location>
        <begin position="12"/>
        <end position="32"/>
    </location>
</feature>
<proteinExistence type="inferred from homology"/>
<name>A0A7X5R174_9MICO</name>